<dbReference type="PIRSF" id="PIRSF005900">
    <property type="entry name" value="Dps"/>
    <property type="match status" value="1"/>
</dbReference>
<reference evidence="4 5" key="1">
    <citation type="submission" date="2014-12" db="EMBL/GenBank/DDBJ databases">
        <title>Genome sequencing of Photobacterium gaetbulicola AD005a.</title>
        <authorList>
            <person name="Adrian T.G.S."/>
            <person name="Chan K.G."/>
        </authorList>
    </citation>
    <scope>NUCLEOTIDE SEQUENCE [LARGE SCALE GENOMIC DNA]</scope>
    <source>
        <strain evidence="4 5">AD005a</strain>
    </source>
</reference>
<dbReference type="GO" id="GO:0008199">
    <property type="term" value="F:ferric iron binding"/>
    <property type="evidence" value="ECO:0007669"/>
    <property type="project" value="InterPro"/>
</dbReference>
<dbReference type="GO" id="GO:0016722">
    <property type="term" value="F:oxidoreductase activity, acting on metal ions"/>
    <property type="evidence" value="ECO:0007669"/>
    <property type="project" value="InterPro"/>
</dbReference>
<dbReference type="PANTHER" id="PTHR42932">
    <property type="entry name" value="GENERAL STRESS PROTEIN 20U"/>
    <property type="match status" value="1"/>
</dbReference>
<dbReference type="Pfam" id="PF00210">
    <property type="entry name" value="Ferritin"/>
    <property type="match status" value="1"/>
</dbReference>
<dbReference type="Proteomes" id="UP000031278">
    <property type="component" value="Unassembled WGS sequence"/>
</dbReference>
<evidence type="ECO:0000259" key="3">
    <source>
        <dbReference type="Pfam" id="PF00210"/>
    </source>
</evidence>
<protein>
    <recommendedName>
        <fullName evidence="3">Ferritin/DPS domain-containing protein</fullName>
    </recommendedName>
</protein>
<evidence type="ECO:0000256" key="1">
    <source>
        <dbReference type="ARBA" id="ARBA00009497"/>
    </source>
</evidence>
<feature type="domain" description="Ferritin/DPS" evidence="3">
    <location>
        <begin position="18"/>
        <end position="154"/>
    </location>
</feature>
<dbReference type="PROSITE" id="PS00819">
    <property type="entry name" value="DPS_2"/>
    <property type="match status" value="1"/>
</dbReference>
<proteinExistence type="inferred from homology"/>
<evidence type="ECO:0000313" key="5">
    <source>
        <dbReference type="Proteomes" id="UP000031278"/>
    </source>
</evidence>
<dbReference type="InterPro" id="IPR009078">
    <property type="entry name" value="Ferritin-like_SF"/>
</dbReference>
<name>A0A0B9H5N5_9GAMM</name>
<evidence type="ECO:0000313" key="4">
    <source>
        <dbReference type="EMBL" id="KHT64172.1"/>
    </source>
</evidence>
<dbReference type="Gene3D" id="1.20.1260.10">
    <property type="match status" value="1"/>
</dbReference>
<comment type="caution">
    <text evidence="4">The sequence shown here is derived from an EMBL/GenBank/DDBJ whole genome shotgun (WGS) entry which is preliminary data.</text>
</comment>
<dbReference type="InterPro" id="IPR012347">
    <property type="entry name" value="Ferritin-like"/>
</dbReference>
<accession>A0A0B9H5N5</accession>
<dbReference type="InterPro" id="IPR023188">
    <property type="entry name" value="DPS_DNA-bd_CS"/>
</dbReference>
<dbReference type="RefSeq" id="WP_039460418.1">
    <property type="nucleotide sequence ID" value="NZ_JWLZ01000113.1"/>
</dbReference>
<evidence type="ECO:0000256" key="2">
    <source>
        <dbReference type="RuleBase" id="RU003875"/>
    </source>
</evidence>
<dbReference type="InterPro" id="IPR008331">
    <property type="entry name" value="Ferritin_DPS_dom"/>
</dbReference>
<dbReference type="PROSITE" id="PS00818">
    <property type="entry name" value="DPS_1"/>
    <property type="match status" value="1"/>
</dbReference>
<dbReference type="AlphaFoldDB" id="A0A0B9H5N5"/>
<dbReference type="CDD" id="cd01043">
    <property type="entry name" value="DPS"/>
    <property type="match status" value="1"/>
</dbReference>
<dbReference type="PANTHER" id="PTHR42932:SF3">
    <property type="entry name" value="DNA PROTECTION DURING STARVATION PROTEIN"/>
    <property type="match status" value="1"/>
</dbReference>
<organism evidence="4 5">
    <name type="scientific">Photobacterium gaetbulicola</name>
    <dbReference type="NCBI Taxonomy" id="1295392"/>
    <lineage>
        <taxon>Bacteria</taxon>
        <taxon>Pseudomonadati</taxon>
        <taxon>Pseudomonadota</taxon>
        <taxon>Gammaproteobacteria</taxon>
        <taxon>Vibrionales</taxon>
        <taxon>Vibrionaceae</taxon>
        <taxon>Photobacterium</taxon>
    </lineage>
</organism>
<gene>
    <name evidence="4" type="ORF">RJ45_07790</name>
</gene>
<dbReference type="SUPFAM" id="SSF47240">
    <property type="entry name" value="Ferritin-like"/>
    <property type="match status" value="1"/>
</dbReference>
<dbReference type="EMBL" id="JWLZ01000113">
    <property type="protein sequence ID" value="KHT64172.1"/>
    <property type="molecule type" value="Genomic_DNA"/>
</dbReference>
<sequence length="156" mass="17823">MTQIDIGIDLESRTKTAEGLKRLLADSYILYLQTHNFHWNVVGPNFRELHLMFEEHYTELATAVDDIAERIRTLGIPAPGTFQEFEKLSAIKEVSGVPNSSEMVDILTKNHEQVIKTARSILKTAQQAEDESSIALVSDRMRVHEKTAWMLRSLRE</sequence>
<dbReference type="InterPro" id="IPR002177">
    <property type="entry name" value="DPS_DNA-bd"/>
</dbReference>
<dbReference type="PRINTS" id="PR01346">
    <property type="entry name" value="HELNAPAPROT"/>
</dbReference>
<comment type="similarity">
    <text evidence="1 2">Belongs to the Dps family.</text>
</comment>